<gene>
    <name evidence="12" type="ORF">OVA965_LOCUS5396</name>
    <name evidence="13" type="ORF">TMI583_LOCUS5394</name>
</gene>
<dbReference type="SMART" id="SM00220">
    <property type="entry name" value="S_TKc"/>
    <property type="match status" value="1"/>
</dbReference>
<comment type="catalytic activity">
    <reaction evidence="7">
        <text>L-seryl-[protein] + ATP = O-phospho-L-seryl-[protein] + ADP + H(+)</text>
        <dbReference type="Rhea" id="RHEA:17989"/>
        <dbReference type="Rhea" id="RHEA-COMP:9863"/>
        <dbReference type="Rhea" id="RHEA-COMP:11604"/>
        <dbReference type="ChEBI" id="CHEBI:15378"/>
        <dbReference type="ChEBI" id="CHEBI:29999"/>
        <dbReference type="ChEBI" id="CHEBI:30616"/>
        <dbReference type="ChEBI" id="CHEBI:83421"/>
        <dbReference type="ChEBI" id="CHEBI:456216"/>
        <dbReference type="EC" id="2.7.11.24"/>
    </reaction>
</comment>
<dbReference type="Gene3D" id="1.10.510.10">
    <property type="entry name" value="Transferase(Phosphotransferase) domain 1"/>
    <property type="match status" value="1"/>
</dbReference>
<dbReference type="Pfam" id="PF00069">
    <property type="entry name" value="Pkinase"/>
    <property type="match status" value="1"/>
</dbReference>
<evidence type="ECO:0000313" key="14">
    <source>
        <dbReference type="Proteomes" id="UP000682733"/>
    </source>
</evidence>
<proteinExistence type="inferred from homology"/>
<dbReference type="PANTHER" id="PTHR24055">
    <property type="entry name" value="MITOGEN-ACTIVATED PROTEIN KINASE"/>
    <property type="match status" value="1"/>
</dbReference>
<evidence type="ECO:0000256" key="10">
    <source>
        <dbReference type="RuleBase" id="RU361165"/>
    </source>
</evidence>
<reference evidence="13" key="1">
    <citation type="submission" date="2021-02" db="EMBL/GenBank/DDBJ databases">
        <authorList>
            <person name="Nowell W R."/>
        </authorList>
    </citation>
    <scope>NUCLEOTIDE SEQUENCE</scope>
</reference>
<keyword evidence="5 8" id="KW-0067">ATP-binding</keyword>
<dbReference type="GO" id="GO:0004707">
    <property type="term" value="F:MAP kinase activity"/>
    <property type="evidence" value="ECO:0007669"/>
    <property type="project" value="UniProtKB-EC"/>
</dbReference>
<dbReference type="PROSITE" id="PS00108">
    <property type="entry name" value="PROTEIN_KINASE_ST"/>
    <property type="match status" value="1"/>
</dbReference>
<dbReference type="EMBL" id="CAJOBA010001513">
    <property type="protein sequence ID" value="CAF3600075.1"/>
    <property type="molecule type" value="Genomic_DNA"/>
</dbReference>
<evidence type="ECO:0000256" key="9">
    <source>
        <dbReference type="RuleBase" id="RU000304"/>
    </source>
</evidence>
<protein>
    <recommendedName>
        <fullName evidence="10">Mitogen-activated protein kinase</fullName>
        <ecNumber evidence="10">2.7.11.24</ecNumber>
    </recommendedName>
</protein>
<evidence type="ECO:0000313" key="13">
    <source>
        <dbReference type="EMBL" id="CAF3600075.1"/>
    </source>
</evidence>
<organism evidence="13 14">
    <name type="scientific">Didymodactylos carnosus</name>
    <dbReference type="NCBI Taxonomy" id="1234261"/>
    <lineage>
        <taxon>Eukaryota</taxon>
        <taxon>Metazoa</taxon>
        <taxon>Spiralia</taxon>
        <taxon>Gnathifera</taxon>
        <taxon>Rotifera</taxon>
        <taxon>Eurotatoria</taxon>
        <taxon>Bdelloidea</taxon>
        <taxon>Philodinida</taxon>
        <taxon>Philodinidae</taxon>
        <taxon>Didymodactylos</taxon>
    </lineage>
</organism>
<evidence type="ECO:0000256" key="7">
    <source>
        <dbReference type="ARBA" id="ARBA00048312"/>
    </source>
</evidence>
<dbReference type="InterPro" id="IPR008271">
    <property type="entry name" value="Ser/Thr_kinase_AS"/>
</dbReference>
<evidence type="ECO:0000256" key="5">
    <source>
        <dbReference type="ARBA" id="ARBA00022840"/>
    </source>
</evidence>
<dbReference type="PROSITE" id="PS01351">
    <property type="entry name" value="MAPK"/>
    <property type="match status" value="1"/>
</dbReference>
<dbReference type="InterPro" id="IPR017441">
    <property type="entry name" value="Protein_kinase_ATP_BS"/>
</dbReference>
<comment type="activity regulation">
    <text evidence="10">Activated by threonine and tyrosine phosphorylation.</text>
</comment>
<evidence type="ECO:0000256" key="8">
    <source>
        <dbReference type="PROSITE-ProRule" id="PRU10141"/>
    </source>
</evidence>
<dbReference type="FunFam" id="1.10.510.10:FF:000624">
    <property type="entry name" value="Mitogen-activated protein kinase"/>
    <property type="match status" value="1"/>
</dbReference>
<evidence type="ECO:0000256" key="1">
    <source>
        <dbReference type="ARBA" id="ARBA00022527"/>
    </source>
</evidence>
<comment type="caution">
    <text evidence="13">The sequence shown here is derived from an EMBL/GenBank/DDBJ whole genome shotgun (WGS) entry which is preliminary data.</text>
</comment>
<evidence type="ECO:0000256" key="3">
    <source>
        <dbReference type="ARBA" id="ARBA00022741"/>
    </source>
</evidence>
<dbReference type="InterPro" id="IPR003527">
    <property type="entry name" value="MAP_kinase_CS"/>
</dbReference>
<dbReference type="EMBL" id="CAJNOK010001513">
    <property type="protein sequence ID" value="CAF0815965.1"/>
    <property type="molecule type" value="Genomic_DNA"/>
</dbReference>
<accession>A0A8S2H5W4</accession>
<comment type="similarity">
    <text evidence="10">Belongs to the protein kinase superfamily. Ser/Thr protein kinase family. MAP kinase subfamily.</text>
</comment>
<keyword evidence="1 9" id="KW-0723">Serine/threonine-protein kinase</keyword>
<evidence type="ECO:0000259" key="11">
    <source>
        <dbReference type="PROSITE" id="PS50011"/>
    </source>
</evidence>
<dbReference type="InterPro" id="IPR000719">
    <property type="entry name" value="Prot_kinase_dom"/>
</dbReference>
<dbReference type="PROSITE" id="PS00107">
    <property type="entry name" value="PROTEIN_KINASE_ATP"/>
    <property type="match status" value="1"/>
</dbReference>
<comment type="cofactor">
    <cofactor evidence="10">
        <name>Mg(2+)</name>
        <dbReference type="ChEBI" id="CHEBI:18420"/>
    </cofactor>
</comment>
<dbReference type="Proteomes" id="UP000677228">
    <property type="component" value="Unassembled WGS sequence"/>
</dbReference>
<dbReference type="AlphaFoldDB" id="A0A8S2H5W4"/>
<evidence type="ECO:0000313" key="12">
    <source>
        <dbReference type="EMBL" id="CAF0815965.1"/>
    </source>
</evidence>
<evidence type="ECO:0000256" key="6">
    <source>
        <dbReference type="ARBA" id="ARBA00047592"/>
    </source>
</evidence>
<evidence type="ECO:0000256" key="2">
    <source>
        <dbReference type="ARBA" id="ARBA00022679"/>
    </source>
</evidence>
<dbReference type="InterPro" id="IPR050117">
    <property type="entry name" value="MAPK"/>
</dbReference>
<evidence type="ECO:0000256" key="4">
    <source>
        <dbReference type="ARBA" id="ARBA00022777"/>
    </source>
</evidence>
<dbReference type="PROSITE" id="PS50011">
    <property type="entry name" value="PROTEIN_KINASE_DOM"/>
    <property type="match status" value="1"/>
</dbReference>
<sequence>MDDHFSKKFLDVTFELSSTKYEAVKNIGNGAYGVVCLALNKKTGDNVAIKKIADVFKHCLLAKRTFREIKILKYLKHENIIAIRDIFTTNKDNETEVEKEQNTSIKDVYIVFDYMYTDLQKIMQSNQVLSIDHIKYVYYTCQHYIIHRDLKPSNILVNQTCDLKIADFGMARQYRQHDQTQYVVTRWYRAPEVILGYTEYNQSIDIWSAGCILAEMFGRKPLFSGADTLAQLKLIFVILGTPSKQFLNSLHSDVFRRIILSAGSNREPVNFQKLYPNASSQGIDLLCKMLIVDPVHRISAENTLKHDFIKEFVTDNDQIVKNESFDFTFERQNWTVEQVKNAILEEVQSFRQSNYRYKTNDTKTNEKNIGDPLSAETFCNKSKNDTDLPSLSPLEMDRLFSKDTQSKQDSVIIIDSPSPIEKNSTVNKILKIDPTRLLIKRKYSKRCEKHLQRKRTHQHFNDNNKKPVVVTDGVCEEIVASP</sequence>
<comment type="catalytic activity">
    <reaction evidence="6 10">
        <text>L-threonyl-[protein] + ATP = O-phospho-L-threonyl-[protein] + ADP + H(+)</text>
        <dbReference type="Rhea" id="RHEA:46608"/>
        <dbReference type="Rhea" id="RHEA-COMP:11060"/>
        <dbReference type="Rhea" id="RHEA-COMP:11605"/>
        <dbReference type="ChEBI" id="CHEBI:15378"/>
        <dbReference type="ChEBI" id="CHEBI:30013"/>
        <dbReference type="ChEBI" id="CHEBI:30616"/>
        <dbReference type="ChEBI" id="CHEBI:61977"/>
        <dbReference type="ChEBI" id="CHEBI:456216"/>
        <dbReference type="EC" id="2.7.11.24"/>
    </reaction>
</comment>
<dbReference type="Proteomes" id="UP000682733">
    <property type="component" value="Unassembled WGS sequence"/>
</dbReference>
<keyword evidence="2 10" id="KW-0808">Transferase</keyword>
<feature type="binding site" evidence="8">
    <location>
        <position position="51"/>
    </location>
    <ligand>
        <name>ATP</name>
        <dbReference type="ChEBI" id="CHEBI:30616"/>
    </ligand>
</feature>
<dbReference type="SUPFAM" id="SSF56112">
    <property type="entry name" value="Protein kinase-like (PK-like)"/>
    <property type="match status" value="1"/>
</dbReference>
<keyword evidence="3 8" id="KW-0547">Nucleotide-binding</keyword>
<dbReference type="EC" id="2.7.11.24" evidence="10"/>
<feature type="domain" description="Protein kinase" evidence="11">
    <location>
        <begin position="21"/>
        <end position="309"/>
    </location>
</feature>
<dbReference type="GO" id="GO:0005524">
    <property type="term" value="F:ATP binding"/>
    <property type="evidence" value="ECO:0007669"/>
    <property type="project" value="UniProtKB-UniRule"/>
</dbReference>
<dbReference type="Gene3D" id="3.30.200.20">
    <property type="entry name" value="Phosphorylase Kinase, domain 1"/>
    <property type="match status" value="1"/>
</dbReference>
<keyword evidence="4 10" id="KW-0418">Kinase</keyword>
<dbReference type="CDD" id="cd07834">
    <property type="entry name" value="STKc_MAPK"/>
    <property type="match status" value="1"/>
</dbReference>
<dbReference type="FunFam" id="3.30.200.20:FF:000046">
    <property type="entry name" value="Mitogen-activated protein kinase"/>
    <property type="match status" value="1"/>
</dbReference>
<name>A0A8S2H5W4_9BILA</name>
<dbReference type="InterPro" id="IPR011009">
    <property type="entry name" value="Kinase-like_dom_sf"/>
</dbReference>
<keyword evidence="10" id="KW-0460">Magnesium</keyword>